<dbReference type="InterPro" id="IPR011990">
    <property type="entry name" value="TPR-like_helical_dom_sf"/>
</dbReference>
<evidence type="ECO:0000256" key="5">
    <source>
        <dbReference type="ARBA" id="ARBA00023237"/>
    </source>
</evidence>
<keyword evidence="3 6" id="KW-0732">Signal</keyword>
<reference evidence="9" key="2">
    <citation type="journal article" date="2021" name="PeerJ">
        <title>Extensive microbial diversity within the chicken gut microbiome revealed by metagenomics and culture.</title>
        <authorList>
            <person name="Gilroy R."/>
            <person name="Ravi A."/>
            <person name="Getino M."/>
            <person name="Pursley I."/>
            <person name="Horton D.L."/>
            <person name="Alikhan N.F."/>
            <person name="Baker D."/>
            <person name="Gharbi K."/>
            <person name="Hall N."/>
            <person name="Watson M."/>
            <person name="Adriaenssens E.M."/>
            <person name="Foster-Nyarko E."/>
            <person name="Jarju S."/>
            <person name="Secka A."/>
            <person name="Antonio M."/>
            <person name="Oren A."/>
            <person name="Chaudhuri R.R."/>
            <person name="La Ragione R."/>
            <person name="Hildebrand F."/>
            <person name="Pallen M.J."/>
        </authorList>
    </citation>
    <scope>NUCLEOTIDE SEQUENCE</scope>
    <source>
        <strain evidence="9">B1-20833</strain>
    </source>
</reference>
<dbReference type="Gene3D" id="1.25.40.390">
    <property type="match status" value="2"/>
</dbReference>
<dbReference type="AlphaFoldDB" id="A0A9D9HID0"/>
<evidence type="ECO:0000313" key="9">
    <source>
        <dbReference type="EMBL" id="MBO8451337.1"/>
    </source>
</evidence>
<gene>
    <name evidence="9" type="ORF">IAC06_00425</name>
</gene>
<evidence type="ECO:0000256" key="4">
    <source>
        <dbReference type="ARBA" id="ARBA00023136"/>
    </source>
</evidence>
<dbReference type="GO" id="GO:0009279">
    <property type="term" value="C:cell outer membrane"/>
    <property type="evidence" value="ECO:0007669"/>
    <property type="project" value="UniProtKB-SubCell"/>
</dbReference>
<dbReference type="SUPFAM" id="SSF48452">
    <property type="entry name" value="TPR-like"/>
    <property type="match status" value="1"/>
</dbReference>
<comment type="caution">
    <text evidence="9">The sequence shown here is derived from an EMBL/GenBank/DDBJ whole genome shotgun (WGS) entry which is preliminary data.</text>
</comment>
<keyword evidence="5" id="KW-0998">Cell outer membrane</keyword>
<proteinExistence type="inferred from homology"/>
<reference evidence="9" key="1">
    <citation type="submission" date="2020-10" db="EMBL/GenBank/DDBJ databases">
        <authorList>
            <person name="Gilroy R."/>
        </authorList>
    </citation>
    <scope>NUCLEOTIDE SEQUENCE</scope>
    <source>
        <strain evidence="9">B1-20833</strain>
    </source>
</reference>
<dbReference type="PROSITE" id="PS51257">
    <property type="entry name" value="PROKAR_LIPOPROTEIN"/>
    <property type="match status" value="1"/>
</dbReference>
<feature type="domain" description="SusD-like N-terminal" evidence="8">
    <location>
        <begin position="24"/>
        <end position="227"/>
    </location>
</feature>
<comment type="similarity">
    <text evidence="2">Belongs to the SusD family.</text>
</comment>
<evidence type="ECO:0000256" key="3">
    <source>
        <dbReference type="ARBA" id="ARBA00022729"/>
    </source>
</evidence>
<feature type="chain" id="PRO_5038920782" evidence="6">
    <location>
        <begin position="21"/>
        <end position="554"/>
    </location>
</feature>
<accession>A0A9D9HID0</accession>
<sequence length="554" mass="64238">MNTRNILKFTSVFAALCILAGCSEFLDELPDNRAELDTSEKIYKLLVSAYPDRTYVRMCEISSDNVDDQGEDDPNFSRLLLQNAYWNDMIDAENESNQNTWQQYYNAISNANTALEAIENLGTPEELLPAKGEALICRAYCHFCLSMLYCLPYHPEKASMYMGIPYMLAPEKTLNPHYERGSLEDVYRYIAADIEEGLPLIDDNVYTVPKYHFNRDAANAFAARFYLYYMKWDKVIEHADAVLGSEPSIVLRDWPDAAKAEWGRQAFDYIDPSHEFNLLLIPLFSTNGKFFNAWSESGARFTHTYRLSKQETYRAPRPMGGPYDLWGQKSLDRTYLYQPYINDNIQKIYMPKWPDQWQTLDQITGVGYGRSTMVAFTTNETLLCRAEAYIHLRRYDDAVKDMDTWSCSMFKVGENGIVHLTRERINEVYGDPESEAYIPEYTAEHPTSRKALHPHGFTVDPGEQENMIQCLLYCRRIETLADGLRWQDVKRYGIDVDRFDLINYVDEDTEGYRVAETLEHTDLRRAIQLPYEVISAGLTRNPRNADQPDHPFRQ</sequence>
<evidence type="ECO:0000256" key="6">
    <source>
        <dbReference type="SAM" id="SignalP"/>
    </source>
</evidence>
<keyword evidence="4" id="KW-0472">Membrane</keyword>
<comment type="subcellular location">
    <subcellularLocation>
        <location evidence="1">Cell outer membrane</location>
    </subcellularLocation>
</comment>
<evidence type="ECO:0000259" key="7">
    <source>
        <dbReference type="Pfam" id="PF07980"/>
    </source>
</evidence>
<dbReference type="Pfam" id="PF07980">
    <property type="entry name" value="SusD_RagB"/>
    <property type="match status" value="1"/>
</dbReference>
<evidence type="ECO:0000256" key="2">
    <source>
        <dbReference type="ARBA" id="ARBA00006275"/>
    </source>
</evidence>
<evidence type="ECO:0000256" key="1">
    <source>
        <dbReference type="ARBA" id="ARBA00004442"/>
    </source>
</evidence>
<dbReference type="Proteomes" id="UP000823661">
    <property type="component" value="Unassembled WGS sequence"/>
</dbReference>
<feature type="domain" description="RagB/SusD" evidence="7">
    <location>
        <begin position="335"/>
        <end position="503"/>
    </location>
</feature>
<dbReference type="EMBL" id="JADIMI010000007">
    <property type="protein sequence ID" value="MBO8451337.1"/>
    <property type="molecule type" value="Genomic_DNA"/>
</dbReference>
<name>A0A9D9HID0_9BACT</name>
<evidence type="ECO:0000259" key="8">
    <source>
        <dbReference type="Pfam" id="PF14322"/>
    </source>
</evidence>
<dbReference type="InterPro" id="IPR012944">
    <property type="entry name" value="SusD_RagB_dom"/>
</dbReference>
<evidence type="ECO:0000313" key="10">
    <source>
        <dbReference type="Proteomes" id="UP000823661"/>
    </source>
</evidence>
<dbReference type="Pfam" id="PF14322">
    <property type="entry name" value="SusD-like_3"/>
    <property type="match status" value="1"/>
</dbReference>
<dbReference type="InterPro" id="IPR033985">
    <property type="entry name" value="SusD-like_N"/>
</dbReference>
<organism evidence="9 10">
    <name type="scientific">Candidatus Cryptobacteroides intestinavium</name>
    <dbReference type="NCBI Taxonomy" id="2840766"/>
    <lineage>
        <taxon>Bacteria</taxon>
        <taxon>Pseudomonadati</taxon>
        <taxon>Bacteroidota</taxon>
        <taxon>Bacteroidia</taxon>
        <taxon>Bacteroidales</taxon>
        <taxon>Candidatus Cryptobacteroides</taxon>
    </lineage>
</organism>
<protein>
    <submittedName>
        <fullName evidence="9">RagB/SusD family nutrient uptake outer membrane protein</fullName>
    </submittedName>
</protein>
<feature type="signal peptide" evidence="6">
    <location>
        <begin position="1"/>
        <end position="20"/>
    </location>
</feature>